<dbReference type="Pfam" id="PF04675">
    <property type="entry name" value="DNA_ligase_A_N"/>
    <property type="match status" value="1"/>
</dbReference>
<sequence length="930" mass="102732">MAQKTILSFFGSLQSKKALQDASRGAARLISNCDSSSVELAKSETKSPSKDSNTSDDSLHEPTAGFTASSVPPLRLTAEKGKRRRRIVDSSDEEKETVKKKTKDESDSSKMVKNSGKSLDNSEPPKLNSSEASTRLRTANVSYHDFFRQFKAPDHSKDDSNPAADETSPATQANSPKIKSPMKRSITIDSPKVETLKVESSLDKLPEDKVESPKVASKKKTKKKTKKPGRLSKDDSPDGNKDDKSGDVAEKSTPSPVKTTINPFAACSSTTAAPGVAYNPAKSNYHPVSDATWSREEKVPYLALATTFQHIEETSGRLRIIEILSNLLRSIIVLSPDDLLPTIYLCLNSVAPAFAGVELNVGEGILVKAIAQSTGRSVDCIKADTKQLGDLGKVAEASKSNQRMMFRPAKLTINSVFQKLKEIATMTGNSSQAKKVDKIKSMFVACVECEARYLIRSLGGKLRIGLAEQSVLQALAQACYLTPPGQEHPAKILNAGKGLSTESIKAKVEELALIIKTTYCECPSYDLMIPVLLSSGVLSLPEHCKLTPGMPLKPMLAHPTKGVSEVFKRFEDNKFTCEYKYDGERAQIHLLEDGSVRVFSRNQEDNTTKYPDIIQRLQSSLGPDVKTCILDTEAVAWDKEKKQILPFQVLSTRKRKDVKESDIKVQVCVFPFDLLYLNGQSLVREPFEKRRTLLRENFKEIEGEFTMAKSMDSTNTEDIQEFLDESIKGMCEGLMVKTLDVDATYEIAKRSHNWLKLKKDYLDGVGDSIDVVVIGGYMGKGKRAGQYGGFLLACYDPDNEEFQSICKIGTGFTDESLAQHSAFFKEHCIDSPKSYYRYNSAVEPDQWFDAVQVWEIKCADLSVSPVHTAAAGVVDPEKGISLRFPRFIRVRDDKSPELATSAQQIADMYNSQDQIKNSAAEAKNSAEDFY</sequence>
<evidence type="ECO:0000256" key="11">
    <source>
        <dbReference type="ARBA" id="ARBA00023242"/>
    </source>
</evidence>
<dbReference type="InterPro" id="IPR012308">
    <property type="entry name" value="DNA_ligase_ATP-dep_N"/>
</dbReference>
<feature type="compositionally biased region" description="Polar residues" evidence="17">
    <location>
        <begin position="111"/>
        <end position="141"/>
    </location>
</feature>
<comment type="similarity">
    <text evidence="2 16">Belongs to the ATP-dependent DNA ligase family.</text>
</comment>
<dbReference type="AlphaFoldDB" id="A0A8B7PKV0"/>
<dbReference type="GeneID" id="108682192"/>
<dbReference type="GO" id="GO:0005739">
    <property type="term" value="C:mitochondrion"/>
    <property type="evidence" value="ECO:0007669"/>
    <property type="project" value="TreeGrafter"/>
</dbReference>
<dbReference type="InterPro" id="IPR050191">
    <property type="entry name" value="ATP-dep_DNA_ligase"/>
</dbReference>
<dbReference type="GO" id="GO:0005634">
    <property type="term" value="C:nucleus"/>
    <property type="evidence" value="ECO:0007669"/>
    <property type="project" value="UniProtKB-SubCell"/>
</dbReference>
<dbReference type="KEGG" id="hazt:108682192"/>
<dbReference type="GO" id="GO:0006281">
    <property type="term" value="P:DNA repair"/>
    <property type="evidence" value="ECO:0007669"/>
    <property type="project" value="UniProtKB-KW"/>
</dbReference>
<keyword evidence="19" id="KW-1185">Reference proteome</keyword>
<gene>
    <name evidence="20" type="primary">LOC108682192</name>
</gene>
<feature type="region of interest" description="Disordered" evidence="17">
    <location>
        <begin position="33"/>
        <end position="262"/>
    </location>
</feature>
<keyword evidence="10 15" id="KW-0234">DNA repair</keyword>
<organism evidence="19 20">
    <name type="scientific">Hyalella azteca</name>
    <name type="common">Amphipod</name>
    <dbReference type="NCBI Taxonomy" id="294128"/>
    <lineage>
        <taxon>Eukaryota</taxon>
        <taxon>Metazoa</taxon>
        <taxon>Ecdysozoa</taxon>
        <taxon>Arthropoda</taxon>
        <taxon>Crustacea</taxon>
        <taxon>Multicrustacea</taxon>
        <taxon>Malacostraca</taxon>
        <taxon>Eumalacostraca</taxon>
        <taxon>Peracarida</taxon>
        <taxon>Amphipoda</taxon>
        <taxon>Senticaudata</taxon>
        <taxon>Talitrida</taxon>
        <taxon>Talitroidea</taxon>
        <taxon>Hyalellidae</taxon>
        <taxon>Hyalella</taxon>
    </lineage>
</organism>
<feature type="compositionally biased region" description="Basic and acidic residues" evidence="17">
    <location>
        <begin position="231"/>
        <end position="250"/>
    </location>
</feature>
<dbReference type="PANTHER" id="PTHR45674">
    <property type="entry name" value="DNA LIGASE 1/3 FAMILY MEMBER"/>
    <property type="match status" value="1"/>
</dbReference>
<keyword evidence="12" id="KW-0131">Cell cycle</keyword>
<keyword evidence="4" id="KW-0132">Cell division</keyword>
<evidence type="ECO:0000256" key="6">
    <source>
        <dbReference type="ARBA" id="ARBA00022741"/>
    </source>
</evidence>
<dbReference type="Gene3D" id="1.10.3260.10">
    <property type="entry name" value="DNA ligase, ATP-dependent, N-terminal domain"/>
    <property type="match status" value="1"/>
</dbReference>
<feature type="compositionally biased region" description="Basic and acidic residues" evidence="17">
    <location>
        <begin position="96"/>
        <end position="110"/>
    </location>
</feature>
<evidence type="ECO:0000259" key="18">
    <source>
        <dbReference type="PROSITE" id="PS50160"/>
    </source>
</evidence>
<dbReference type="PANTHER" id="PTHR45674:SF4">
    <property type="entry name" value="DNA LIGASE 1"/>
    <property type="match status" value="1"/>
</dbReference>
<dbReference type="InterPro" id="IPR000977">
    <property type="entry name" value="DNA_ligase_ATP-dep"/>
</dbReference>
<evidence type="ECO:0000256" key="10">
    <source>
        <dbReference type="ARBA" id="ARBA00023204"/>
    </source>
</evidence>
<feature type="compositionally biased region" description="Basic residues" evidence="17">
    <location>
        <begin position="216"/>
        <end position="230"/>
    </location>
</feature>
<evidence type="ECO:0000256" key="14">
    <source>
        <dbReference type="ARBA" id="ARBA00054532"/>
    </source>
</evidence>
<evidence type="ECO:0000256" key="8">
    <source>
        <dbReference type="ARBA" id="ARBA00022840"/>
    </source>
</evidence>
<feature type="domain" description="ATP-dependent DNA ligase family profile" evidence="18">
    <location>
        <begin position="660"/>
        <end position="796"/>
    </location>
</feature>
<keyword evidence="8 15" id="KW-0067">ATP-binding</keyword>
<dbReference type="FunFam" id="1.10.3260.10:FF:000001">
    <property type="entry name" value="DNA ligase"/>
    <property type="match status" value="1"/>
</dbReference>
<dbReference type="SUPFAM" id="SSF117018">
    <property type="entry name" value="ATP-dependent DNA ligase DNA-binding domain"/>
    <property type="match status" value="1"/>
</dbReference>
<keyword evidence="3 15" id="KW-0436">Ligase</keyword>
<name>A0A8B7PKV0_HYAAZ</name>
<dbReference type="InterPro" id="IPR012310">
    <property type="entry name" value="DNA_ligase_ATP-dep_cent"/>
</dbReference>
<evidence type="ECO:0000256" key="15">
    <source>
        <dbReference type="RuleBase" id="RU000617"/>
    </source>
</evidence>
<dbReference type="EC" id="6.5.1.1" evidence="15"/>
<evidence type="ECO:0000313" key="20">
    <source>
        <dbReference type="RefSeq" id="XP_018026809.1"/>
    </source>
</evidence>
<dbReference type="InterPro" id="IPR036599">
    <property type="entry name" value="DNA_ligase_N_sf"/>
</dbReference>
<evidence type="ECO:0000256" key="13">
    <source>
        <dbReference type="ARBA" id="ARBA00034003"/>
    </source>
</evidence>
<dbReference type="OrthoDB" id="206088at2759"/>
<dbReference type="Gene3D" id="3.30.470.30">
    <property type="entry name" value="DNA ligase/mRNA capping enzyme"/>
    <property type="match status" value="1"/>
</dbReference>
<evidence type="ECO:0000256" key="4">
    <source>
        <dbReference type="ARBA" id="ARBA00022618"/>
    </source>
</evidence>
<dbReference type="SUPFAM" id="SSF50249">
    <property type="entry name" value="Nucleic acid-binding proteins"/>
    <property type="match status" value="1"/>
</dbReference>
<dbReference type="GO" id="GO:0003910">
    <property type="term" value="F:DNA ligase (ATP) activity"/>
    <property type="evidence" value="ECO:0007669"/>
    <property type="project" value="UniProtKB-EC"/>
</dbReference>
<dbReference type="FunFam" id="3.30.470.30:FF:000016">
    <property type="entry name" value="DNA ligase"/>
    <property type="match status" value="1"/>
</dbReference>
<keyword evidence="7 15" id="KW-0227">DNA damage</keyword>
<proteinExistence type="inferred from homology"/>
<dbReference type="Gene3D" id="3.30.1490.70">
    <property type="match status" value="1"/>
</dbReference>
<reference evidence="20" key="1">
    <citation type="submission" date="2025-08" db="UniProtKB">
        <authorList>
            <consortium name="RefSeq"/>
        </authorList>
    </citation>
    <scope>IDENTIFICATION</scope>
    <source>
        <tissue evidence="20">Whole organism</tissue>
    </source>
</reference>
<dbReference type="PROSITE" id="PS50160">
    <property type="entry name" value="DNA_LIGASE_A3"/>
    <property type="match status" value="1"/>
</dbReference>
<dbReference type="CDD" id="cd07969">
    <property type="entry name" value="OBF_DNA_ligase_I"/>
    <property type="match status" value="1"/>
</dbReference>
<comment type="subcellular location">
    <subcellularLocation>
        <location evidence="1">Nucleus</location>
    </subcellularLocation>
</comment>
<dbReference type="FunFam" id="2.40.50.140:FF:000062">
    <property type="entry name" value="DNA ligase"/>
    <property type="match status" value="1"/>
</dbReference>
<comment type="function">
    <text evidence="14">DNA ligase that seals nicks in double-stranded DNA during DNA replication, DNA recombination and DNA repair.</text>
</comment>
<feature type="compositionally biased region" description="Polar residues" evidence="17">
    <location>
        <begin position="252"/>
        <end position="262"/>
    </location>
</feature>
<dbReference type="GO" id="GO:0051301">
    <property type="term" value="P:cell division"/>
    <property type="evidence" value="ECO:0007669"/>
    <property type="project" value="UniProtKB-KW"/>
</dbReference>
<keyword evidence="11" id="KW-0539">Nucleus</keyword>
<dbReference type="CDD" id="cd07900">
    <property type="entry name" value="Adenylation_DNA_ligase_I_Euk"/>
    <property type="match status" value="1"/>
</dbReference>
<dbReference type="InterPro" id="IPR012309">
    <property type="entry name" value="DNA_ligase_ATP-dep_C"/>
</dbReference>
<dbReference type="GO" id="GO:0006310">
    <property type="term" value="P:DNA recombination"/>
    <property type="evidence" value="ECO:0007669"/>
    <property type="project" value="UniProtKB-KW"/>
</dbReference>
<dbReference type="GO" id="GO:0005524">
    <property type="term" value="F:ATP binding"/>
    <property type="evidence" value="ECO:0007669"/>
    <property type="project" value="UniProtKB-KW"/>
</dbReference>
<dbReference type="Gene3D" id="2.40.50.140">
    <property type="entry name" value="Nucleic acid-binding proteins"/>
    <property type="match status" value="1"/>
</dbReference>
<dbReference type="Pfam" id="PF01068">
    <property type="entry name" value="DNA_ligase_A_M"/>
    <property type="match status" value="1"/>
</dbReference>
<protein>
    <recommendedName>
        <fullName evidence="15">DNA ligase</fullName>
        <ecNumber evidence="15">6.5.1.1</ecNumber>
    </recommendedName>
</protein>
<dbReference type="Pfam" id="PF04679">
    <property type="entry name" value="DNA_ligase_A_C"/>
    <property type="match status" value="1"/>
</dbReference>
<feature type="compositionally biased region" description="Polar residues" evidence="17">
    <location>
        <begin position="168"/>
        <end position="177"/>
    </location>
</feature>
<evidence type="ECO:0000256" key="9">
    <source>
        <dbReference type="ARBA" id="ARBA00023172"/>
    </source>
</evidence>
<evidence type="ECO:0000256" key="5">
    <source>
        <dbReference type="ARBA" id="ARBA00022705"/>
    </source>
</evidence>
<dbReference type="InterPro" id="IPR012340">
    <property type="entry name" value="NA-bd_OB-fold"/>
</dbReference>
<evidence type="ECO:0000256" key="12">
    <source>
        <dbReference type="ARBA" id="ARBA00023306"/>
    </source>
</evidence>
<evidence type="ECO:0000256" key="1">
    <source>
        <dbReference type="ARBA" id="ARBA00004123"/>
    </source>
</evidence>
<dbReference type="CTD" id="37791"/>
<dbReference type="InterPro" id="IPR016059">
    <property type="entry name" value="DNA_ligase_ATP-dep_CS"/>
</dbReference>
<dbReference type="GO" id="GO:1903461">
    <property type="term" value="P:Okazaki fragment processing involved in mitotic DNA replication"/>
    <property type="evidence" value="ECO:0007669"/>
    <property type="project" value="TreeGrafter"/>
</dbReference>
<evidence type="ECO:0000256" key="7">
    <source>
        <dbReference type="ARBA" id="ARBA00022763"/>
    </source>
</evidence>
<evidence type="ECO:0000256" key="2">
    <source>
        <dbReference type="ARBA" id="ARBA00007572"/>
    </source>
</evidence>
<feature type="compositionally biased region" description="Basic and acidic residues" evidence="17">
    <location>
        <begin position="145"/>
        <end position="160"/>
    </location>
</feature>
<dbReference type="Proteomes" id="UP000694843">
    <property type="component" value="Unplaced"/>
</dbReference>
<dbReference type="SUPFAM" id="SSF56091">
    <property type="entry name" value="DNA ligase/mRNA capping enzyme, catalytic domain"/>
    <property type="match status" value="1"/>
</dbReference>
<evidence type="ECO:0000256" key="16">
    <source>
        <dbReference type="RuleBase" id="RU004196"/>
    </source>
</evidence>
<dbReference type="GO" id="GO:0071897">
    <property type="term" value="P:DNA biosynthetic process"/>
    <property type="evidence" value="ECO:0007669"/>
    <property type="project" value="InterPro"/>
</dbReference>
<dbReference type="OMA" id="WIKYKRD"/>
<dbReference type="RefSeq" id="XP_018026809.1">
    <property type="nucleotide sequence ID" value="XM_018171320.2"/>
</dbReference>
<dbReference type="PROSITE" id="PS00697">
    <property type="entry name" value="DNA_LIGASE_A1"/>
    <property type="match status" value="1"/>
</dbReference>
<comment type="catalytic activity">
    <reaction evidence="13 15">
        <text>ATP + (deoxyribonucleotide)n-3'-hydroxyl + 5'-phospho-(deoxyribonucleotide)m = (deoxyribonucleotide)n+m + AMP + diphosphate.</text>
        <dbReference type="EC" id="6.5.1.1"/>
    </reaction>
</comment>
<evidence type="ECO:0000313" key="19">
    <source>
        <dbReference type="Proteomes" id="UP000694843"/>
    </source>
</evidence>
<keyword evidence="5" id="KW-0235">DNA replication</keyword>
<dbReference type="PROSITE" id="PS00333">
    <property type="entry name" value="DNA_LIGASE_A2"/>
    <property type="match status" value="1"/>
</dbReference>
<dbReference type="NCBIfam" id="TIGR00574">
    <property type="entry name" value="dnl1"/>
    <property type="match status" value="1"/>
</dbReference>
<evidence type="ECO:0000256" key="17">
    <source>
        <dbReference type="SAM" id="MobiDB-lite"/>
    </source>
</evidence>
<evidence type="ECO:0000256" key="3">
    <source>
        <dbReference type="ARBA" id="ARBA00022598"/>
    </source>
</evidence>
<keyword evidence="9 15" id="KW-0233">DNA recombination</keyword>
<keyword evidence="6 15" id="KW-0547">Nucleotide-binding</keyword>
<feature type="compositionally biased region" description="Basic and acidic residues" evidence="17">
    <location>
        <begin position="191"/>
        <end position="212"/>
    </location>
</feature>
<accession>A0A8B7PKV0</accession>
<dbReference type="GO" id="GO:0003677">
    <property type="term" value="F:DNA binding"/>
    <property type="evidence" value="ECO:0007669"/>
    <property type="project" value="InterPro"/>
</dbReference>